<keyword evidence="2" id="KW-1185">Reference proteome</keyword>
<dbReference type="RefSeq" id="WP_046521124.1">
    <property type="nucleotide sequence ID" value="NZ_LAVS01000090.1"/>
</dbReference>
<organism evidence="1 2">
    <name type="scientific">Rheinheimera mesophila</name>
    <dbReference type="NCBI Taxonomy" id="1547515"/>
    <lineage>
        <taxon>Bacteria</taxon>
        <taxon>Pseudomonadati</taxon>
        <taxon>Pseudomonadota</taxon>
        <taxon>Gammaproteobacteria</taxon>
        <taxon>Chromatiales</taxon>
        <taxon>Chromatiaceae</taxon>
        <taxon>Rheinheimera</taxon>
    </lineage>
</organism>
<evidence type="ECO:0000313" key="1">
    <source>
        <dbReference type="EMBL" id="RRJ22593.1"/>
    </source>
</evidence>
<dbReference type="Gene3D" id="3.30.200.190">
    <property type="match status" value="1"/>
</dbReference>
<dbReference type="AlphaFoldDB" id="A0A3P3QQK7"/>
<evidence type="ECO:0000313" key="2">
    <source>
        <dbReference type="Proteomes" id="UP000276260"/>
    </source>
</evidence>
<dbReference type="OrthoDB" id="6315222at2"/>
<evidence type="ECO:0008006" key="3">
    <source>
        <dbReference type="Google" id="ProtNLM"/>
    </source>
</evidence>
<dbReference type="Gene3D" id="2.40.30.290">
    <property type="match status" value="1"/>
</dbReference>
<comment type="caution">
    <text evidence="1">The sequence shown here is derived from an EMBL/GenBank/DDBJ whole genome shotgun (WGS) entry which is preliminary data.</text>
</comment>
<proteinExistence type="predicted"/>
<dbReference type="EMBL" id="RRCF01000001">
    <property type="protein sequence ID" value="RRJ22593.1"/>
    <property type="molecule type" value="Genomic_DNA"/>
</dbReference>
<gene>
    <name evidence="1" type="ORF">EIK76_00460</name>
</gene>
<dbReference type="Proteomes" id="UP000276260">
    <property type="component" value="Unassembled WGS sequence"/>
</dbReference>
<name>A0A3P3QQK7_9GAMM</name>
<protein>
    <recommendedName>
        <fullName evidence="3">TIGR02217 family protein</fullName>
    </recommendedName>
</protein>
<accession>A0A3P3QQK7</accession>
<reference evidence="1 2" key="1">
    <citation type="submission" date="2018-11" db="EMBL/GenBank/DDBJ databases">
        <title>Draft genome analysis of Rheinheimera mesophila isolated from an industrial waste site.</title>
        <authorList>
            <person name="Yu Q."/>
            <person name="Qi Y."/>
            <person name="Zhang H."/>
            <person name="Lu Y."/>
            <person name="Pu J."/>
        </authorList>
    </citation>
    <scope>NUCLEOTIDE SEQUENCE [LARGE SCALE GENOMIC DNA]</scope>
    <source>
        <strain evidence="1 2">IITR13</strain>
    </source>
</reference>
<sequence length="201" mass="21885">MANLPAFVRFNKSRLVSNSPTTATESKALIQHVRKIPAQRWEFTLTTVPLNKAEIRQLMAWVFSQNGRYGVFDTTLPVYSKPRGVSSGSPTVRSLATAGSTQVQMQGFSGPVTGQLLTGDFIRFSNHTKVYQVTADANSNVSGQLTIQIFPQLCADLPIGTAAIVKDVPFTVRLVRDAQEFESAVSGAGFSTFELDVIEVL</sequence>